<feature type="coiled-coil region" evidence="1">
    <location>
        <begin position="150"/>
        <end position="221"/>
    </location>
</feature>
<dbReference type="Proteomes" id="UP000274139">
    <property type="component" value="Unassembled WGS sequence"/>
</dbReference>
<evidence type="ECO:0000256" key="1">
    <source>
        <dbReference type="SAM" id="Coils"/>
    </source>
</evidence>
<evidence type="ECO:0000313" key="3">
    <source>
        <dbReference type="EMBL" id="RMC94364.1"/>
    </source>
</evidence>
<protein>
    <recommendedName>
        <fullName evidence="2">J domain-containing protein</fullName>
    </recommendedName>
</protein>
<dbReference type="RefSeq" id="WP_103525651.1">
    <property type="nucleotide sequence ID" value="NZ_JAIZDC010000003.1"/>
</dbReference>
<comment type="caution">
    <text evidence="3">The sequence shown here is derived from an EMBL/GenBank/DDBJ whole genome shotgun (WGS) entry which is preliminary data.</text>
</comment>
<dbReference type="SUPFAM" id="SSF46565">
    <property type="entry name" value="Chaperone J-domain"/>
    <property type="match status" value="1"/>
</dbReference>
<dbReference type="EMBL" id="RFAR01000068">
    <property type="protein sequence ID" value="RMC94364.1"/>
    <property type="molecule type" value="Genomic_DNA"/>
</dbReference>
<dbReference type="InterPro" id="IPR036869">
    <property type="entry name" value="J_dom_sf"/>
</dbReference>
<proteinExistence type="predicted"/>
<gene>
    <name evidence="3" type="ORF">EAY64_15520</name>
</gene>
<organism evidence="3 4">
    <name type="scientific">Aquitalea palustris</name>
    <dbReference type="NCBI Taxonomy" id="2480983"/>
    <lineage>
        <taxon>Bacteria</taxon>
        <taxon>Pseudomonadati</taxon>
        <taxon>Pseudomonadota</taxon>
        <taxon>Betaproteobacteria</taxon>
        <taxon>Neisseriales</taxon>
        <taxon>Chromobacteriaceae</taxon>
        <taxon>Aquitalea</taxon>
    </lineage>
</organism>
<sequence>MKDAFMEPKRDLYQILHVSKDADVAMITAAYKIRQEQLESKPDIESVNELKLVNWAYVTLRDSVTRAQYDMKIQTTATQASPAITYYRDASELAHSGEGKGKYTLLLLLVLGLAAAYLYSNHSNTAKHLVNEDAAVNGLVNNQSKEIDIAKQAEEEQARANAAREQALRQNQDTQKLAAQQREFEAQSRRDAMVEIIRQSQQAQQEQMKKAQDRVIQFQEQQQANRSIAYFACYNAARNAAQEAACARMR</sequence>
<evidence type="ECO:0000313" key="4">
    <source>
        <dbReference type="Proteomes" id="UP000274139"/>
    </source>
</evidence>
<reference evidence="3 4" key="1">
    <citation type="submission" date="2018-10" db="EMBL/GenBank/DDBJ databases">
        <title>Draft genome sequence of Aquitalea MWU14-2217 isolated from a wild cranberry bog in Provincetown, Massachusetts.</title>
        <authorList>
            <person name="Ebadzadsahrai G."/>
            <person name="Soby S."/>
        </authorList>
    </citation>
    <scope>NUCLEOTIDE SEQUENCE [LARGE SCALE GENOMIC DNA]</scope>
    <source>
        <strain evidence="3 4">MWU14-2217</strain>
    </source>
</reference>
<evidence type="ECO:0000259" key="2">
    <source>
        <dbReference type="PROSITE" id="PS50076"/>
    </source>
</evidence>
<keyword evidence="4" id="KW-1185">Reference proteome</keyword>
<dbReference type="Pfam" id="PF00226">
    <property type="entry name" value="DnaJ"/>
    <property type="match status" value="1"/>
</dbReference>
<dbReference type="Gene3D" id="1.10.287.110">
    <property type="entry name" value="DnaJ domain"/>
    <property type="match status" value="1"/>
</dbReference>
<feature type="domain" description="J" evidence="2">
    <location>
        <begin position="11"/>
        <end position="73"/>
    </location>
</feature>
<name>A0A454JFE9_9NEIS</name>
<keyword evidence="1" id="KW-0175">Coiled coil</keyword>
<dbReference type="AlphaFoldDB" id="A0A454JFE9"/>
<dbReference type="PROSITE" id="PS50076">
    <property type="entry name" value="DNAJ_2"/>
    <property type="match status" value="1"/>
</dbReference>
<dbReference type="OrthoDB" id="8960697at2"/>
<accession>A0A454JFE9</accession>
<dbReference type="InterPro" id="IPR001623">
    <property type="entry name" value="DnaJ_domain"/>
</dbReference>